<dbReference type="Proteomes" id="UP001620626">
    <property type="component" value="Unassembled WGS sequence"/>
</dbReference>
<comment type="caution">
    <text evidence="2">The sequence shown here is derived from an EMBL/GenBank/DDBJ whole genome shotgun (WGS) entry which is preliminary data.</text>
</comment>
<name>A0ABD2M4Z0_9BILA</name>
<protein>
    <submittedName>
        <fullName evidence="2">Uncharacterized protein</fullName>
    </submittedName>
</protein>
<gene>
    <name evidence="2" type="ORF">niasHT_003131</name>
</gene>
<evidence type="ECO:0000313" key="2">
    <source>
        <dbReference type="EMBL" id="KAL3122595.1"/>
    </source>
</evidence>
<dbReference type="EMBL" id="JBICBT010000133">
    <property type="protein sequence ID" value="KAL3122595.1"/>
    <property type="molecule type" value="Genomic_DNA"/>
</dbReference>
<keyword evidence="3" id="KW-1185">Reference proteome</keyword>
<sequence length="188" mass="22019">MKKSWSNLLGGDGGERRERKRKKGGARTDRITRLKPMTTKSMNDSPSMGASGRLNAELSALRACLAVLRRPRPRMRMKRRRTKRWRTKRWRTKRRRRTIALAELEVKSEARAMVTMRKEKGAGGVVGVFALPWRRSSNLLRLRCETRKMIWKRVRANGEATNDRGENETRRKMNRSLFNFCFIISQQS</sequence>
<proteinExistence type="predicted"/>
<reference evidence="2 3" key="1">
    <citation type="submission" date="2024-10" db="EMBL/GenBank/DDBJ databases">
        <authorList>
            <person name="Kim D."/>
        </authorList>
    </citation>
    <scope>NUCLEOTIDE SEQUENCE [LARGE SCALE GENOMIC DNA]</scope>
    <source>
        <strain evidence="2">BH-2024</strain>
    </source>
</reference>
<feature type="region of interest" description="Disordered" evidence="1">
    <location>
        <begin position="1"/>
        <end position="50"/>
    </location>
</feature>
<organism evidence="2 3">
    <name type="scientific">Heterodera trifolii</name>
    <dbReference type="NCBI Taxonomy" id="157864"/>
    <lineage>
        <taxon>Eukaryota</taxon>
        <taxon>Metazoa</taxon>
        <taxon>Ecdysozoa</taxon>
        <taxon>Nematoda</taxon>
        <taxon>Chromadorea</taxon>
        <taxon>Rhabditida</taxon>
        <taxon>Tylenchina</taxon>
        <taxon>Tylenchomorpha</taxon>
        <taxon>Tylenchoidea</taxon>
        <taxon>Heteroderidae</taxon>
        <taxon>Heteroderinae</taxon>
        <taxon>Heterodera</taxon>
    </lineage>
</organism>
<evidence type="ECO:0000313" key="3">
    <source>
        <dbReference type="Proteomes" id="UP001620626"/>
    </source>
</evidence>
<evidence type="ECO:0000256" key="1">
    <source>
        <dbReference type="SAM" id="MobiDB-lite"/>
    </source>
</evidence>
<accession>A0ABD2M4Z0</accession>
<feature type="compositionally biased region" description="Polar residues" evidence="1">
    <location>
        <begin position="38"/>
        <end position="48"/>
    </location>
</feature>
<dbReference type="AlphaFoldDB" id="A0ABD2M4Z0"/>